<gene>
    <name evidence="3" type="ORF">GCM10007173_22120</name>
</gene>
<dbReference type="PANTHER" id="PTHR36115:SF6">
    <property type="entry name" value="PROLINE-RICH ANTIGEN HOMOLOG"/>
    <property type="match status" value="1"/>
</dbReference>
<dbReference type="GeneID" id="303304569"/>
<feature type="transmembrane region" description="Helical" evidence="2">
    <location>
        <begin position="107"/>
        <end position="124"/>
    </location>
</feature>
<proteinExistence type="predicted"/>
<evidence type="ECO:0000256" key="1">
    <source>
        <dbReference type="SAM" id="MobiDB-lite"/>
    </source>
</evidence>
<dbReference type="InterPro" id="IPR051791">
    <property type="entry name" value="Pra-immunoreactive"/>
</dbReference>
<feature type="transmembrane region" description="Helical" evidence="2">
    <location>
        <begin position="67"/>
        <end position="87"/>
    </location>
</feature>
<protein>
    <submittedName>
        <fullName evidence="3">RDD family protein</fullName>
    </submittedName>
</protein>
<accession>A0ABQ2DN26</accession>
<evidence type="ECO:0000313" key="4">
    <source>
        <dbReference type="Proteomes" id="UP000606115"/>
    </source>
</evidence>
<evidence type="ECO:0000313" key="3">
    <source>
        <dbReference type="EMBL" id="GGJ62815.1"/>
    </source>
</evidence>
<dbReference type="RefSeq" id="WP_096257109.1">
    <property type="nucleotide sequence ID" value="NZ_BMKX01000005.1"/>
</dbReference>
<keyword evidence="2" id="KW-1133">Transmembrane helix</keyword>
<dbReference type="Proteomes" id="UP000606115">
    <property type="component" value="Unassembled WGS sequence"/>
</dbReference>
<sequence>MERKDFSSWLEGPPQLNSQEWPGQRLGRPEKGAGSIGRFPRRVGALCLDWGLCMLLSWWLFDFRDLATLLLFLAGQMIAVGFTGHSIGHRTFGLQVQSMDGTAVKPLAGVIRSVLLCLVIPVFFSDTDQRGFHDRAAKSVLVNIR</sequence>
<name>A0ABQ2DN26_9MICC</name>
<comment type="caution">
    <text evidence="3">The sequence shown here is derived from an EMBL/GenBank/DDBJ whole genome shotgun (WGS) entry which is preliminary data.</text>
</comment>
<feature type="transmembrane region" description="Helical" evidence="2">
    <location>
        <begin position="43"/>
        <end position="61"/>
    </location>
</feature>
<dbReference type="PANTHER" id="PTHR36115">
    <property type="entry name" value="PROLINE-RICH ANTIGEN HOMOLOG-RELATED"/>
    <property type="match status" value="1"/>
</dbReference>
<evidence type="ECO:0000256" key="2">
    <source>
        <dbReference type="SAM" id="Phobius"/>
    </source>
</evidence>
<keyword evidence="2" id="KW-0812">Transmembrane</keyword>
<dbReference type="EMBL" id="BMKX01000005">
    <property type="protein sequence ID" value="GGJ62815.1"/>
    <property type="molecule type" value="Genomic_DNA"/>
</dbReference>
<organism evidence="3 4">
    <name type="scientific">Glutamicibacter ardleyensis</name>
    <dbReference type="NCBI Taxonomy" id="225894"/>
    <lineage>
        <taxon>Bacteria</taxon>
        <taxon>Bacillati</taxon>
        <taxon>Actinomycetota</taxon>
        <taxon>Actinomycetes</taxon>
        <taxon>Micrococcales</taxon>
        <taxon>Micrococcaceae</taxon>
        <taxon>Glutamicibacter</taxon>
    </lineage>
</organism>
<keyword evidence="2" id="KW-0472">Membrane</keyword>
<feature type="region of interest" description="Disordered" evidence="1">
    <location>
        <begin position="1"/>
        <end position="32"/>
    </location>
</feature>
<keyword evidence="4" id="KW-1185">Reference proteome</keyword>
<reference evidence="4" key="1">
    <citation type="journal article" date="2019" name="Int. J. Syst. Evol. Microbiol.">
        <title>The Global Catalogue of Microorganisms (GCM) 10K type strain sequencing project: providing services to taxonomists for standard genome sequencing and annotation.</title>
        <authorList>
            <consortium name="The Broad Institute Genomics Platform"/>
            <consortium name="The Broad Institute Genome Sequencing Center for Infectious Disease"/>
            <person name="Wu L."/>
            <person name="Ma J."/>
        </authorList>
    </citation>
    <scope>NUCLEOTIDE SEQUENCE [LARGE SCALE GENOMIC DNA]</scope>
    <source>
        <strain evidence="4">CGMCC 1.3685</strain>
    </source>
</reference>